<organism evidence="2 3">
    <name type="scientific">Ziziphus jujuba</name>
    <name type="common">Chinese jujube</name>
    <name type="synonym">Ziziphus sativa</name>
    <dbReference type="NCBI Taxonomy" id="326968"/>
    <lineage>
        <taxon>Eukaryota</taxon>
        <taxon>Viridiplantae</taxon>
        <taxon>Streptophyta</taxon>
        <taxon>Embryophyta</taxon>
        <taxon>Tracheophyta</taxon>
        <taxon>Spermatophyta</taxon>
        <taxon>Magnoliopsida</taxon>
        <taxon>eudicotyledons</taxon>
        <taxon>Gunneridae</taxon>
        <taxon>Pentapetalae</taxon>
        <taxon>rosids</taxon>
        <taxon>fabids</taxon>
        <taxon>Rosales</taxon>
        <taxon>Rhamnaceae</taxon>
        <taxon>Paliureae</taxon>
        <taxon>Ziziphus</taxon>
    </lineage>
</organism>
<dbReference type="InterPro" id="IPR032675">
    <property type="entry name" value="LRR_dom_sf"/>
</dbReference>
<feature type="domain" description="F-box" evidence="1">
    <location>
        <begin position="213"/>
        <end position="260"/>
    </location>
</feature>
<dbReference type="KEGG" id="zju:107415124"/>
<dbReference type="GeneID" id="107415124"/>
<proteinExistence type="predicted"/>
<dbReference type="InterPro" id="IPR050648">
    <property type="entry name" value="F-box_LRR-repeat"/>
</dbReference>
<dbReference type="SUPFAM" id="SSF81383">
    <property type="entry name" value="F-box domain"/>
    <property type="match status" value="1"/>
</dbReference>
<dbReference type="PANTHER" id="PTHR13382">
    <property type="entry name" value="MITOCHONDRIAL ATP SYNTHASE COUPLING FACTOR B"/>
    <property type="match status" value="1"/>
</dbReference>
<dbReference type="PANTHER" id="PTHR13382:SF20">
    <property type="entry name" value="F-BOX PROTEIN SKIP14-LIKE"/>
    <property type="match status" value="1"/>
</dbReference>
<accession>A0A6P3ZZC4</accession>
<sequence>MSLNLSRGSIFPTYFPERNLIPSIGFSNGYVLDDYADDKNSYGIFDWSRTESVGWDLEDAHYNAKGNSNSNTELENPCEPLSDVLARLPVDPFGMDKGSTFMAITGCFQSFEKGFEPGDHVGSSGVDEDGEKIVDGLLLAGLNWVWNNARRFHPEMGDGKFDKIPMPYDQYNGFEVDSGLFYGGYVLDGSHVGNWVVDYGAKGVQEDGRKMDSHEEGVAPNEGMFFVLGYLGVQDLLSMEKVCTSLRDAVRNDSLLWRNLLIDWPLNEKITDDALVKLTSRSEGTLQCLSLLQCMKITNDGLKHVLVNNPRLVKLSVPGCVRVSVEGILLNLRAIKSAGTPGIKHLRIGGLSGVTDEQLKELKLLMGADNQVQLIANKPRFYRGRQSYLFNDDDRPIDVEVCPRCQKPRLVYDCPAEGCQGKRHATQLCRACTLCIARCFHCGRCIVDCDYEETFCLDTICLDCWKHLLTCQERLGEKVVPSKCTVFHQETTTTTTKFAFLTNVAIGMAG</sequence>
<evidence type="ECO:0000259" key="1">
    <source>
        <dbReference type="PROSITE" id="PS50181"/>
    </source>
</evidence>
<name>A0A6P3ZZC4_ZIZJJ</name>
<dbReference type="RefSeq" id="XP_015878891.3">
    <property type="nucleotide sequence ID" value="XM_016023405.4"/>
</dbReference>
<protein>
    <submittedName>
        <fullName evidence="3">F-box protein SKIP14</fullName>
    </submittedName>
</protein>
<dbReference type="Proteomes" id="UP001652623">
    <property type="component" value="Chromosome 4"/>
</dbReference>
<dbReference type="InterPro" id="IPR001810">
    <property type="entry name" value="F-box_dom"/>
</dbReference>
<evidence type="ECO:0000313" key="3">
    <source>
        <dbReference type="RefSeq" id="XP_015878891.3"/>
    </source>
</evidence>
<dbReference type="Pfam" id="PF12937">
    <property type="entry name" value="F-box-like"/>
    <property type="match status" value="1"/>
</dbReference>
<keyword evidence="2" id="KW-1185">Reference proteome</keyword>
<dbReference type="PROSITE" id="PS50181">
    <property type="entry name" value="FBOX"/>
    <property type="match status" value="1"/>
</dbReference>
<dbReference type="Gene3D" id="3.80.10.10">
    <property type="entry name" value="Ribonuclease Inhibitor"/>
    <property type="match status" value="1"/>
</dbReference>
<dbReference type="InParanoid" id="A0A6P3ZZC4"/>
<dbReference type="InterPro" id="IPR036047">
    <property type="entry name" value="F-box-like_dom_sf"/>
</dbReference>
<evidence type="ECO:0000313" key="2">
    <source>
        <dbReference type="Proteomes" id="UP001652623"/>
    </source>
</evidence>
<dbReference type="AlphaFoldDB" id="A0A6P3ZZC4"/>
<gene>
    <name evidence="3" type="primary">LOC107415124</name>
</gene>
<dbReference type="SUPFAM" id="SSF52047">
    <property type="entry name" value="RNI-like"/>
    <property type="match status" value="1"/>
</dbReference>
<dbReference type="GO" id="GO:0005737">
    <property type="term" value="C:cytoplasm"/>
    <property type="evidence" value="ECO:0007669"/>
    <property type="project" value="TreeGrafter"/>
</dbReference>
<reference evidence="3" key="1">
    <citation type="submission" date="2025-08" db="UniProtKB">
        <authorList>
            <consortium name="RefSeq"/>
        </authorList>
    </citation>
    <scope>IDENTIFICATION</scope>
    <source>
        <tissue evidence="3">Seedling</tissue>
    </source>
</reference>